<sequence>MVRLRLRALALAAGLVGWSFVVPRVPATWRTPVQAVAGGLLALMARAPLGLRPPQLWAGLRSGSLAAAVASVAIGTATPVPAVRLSMAARELPPSVRGWLGLHIPVGTVWAEEAAFRAALGVTAARAFGDVGGRLLQASAFGLSHVADARAAGQPAVPVAAVTALAGWVFGWLADRSGSLAAPILAHLAVNESGAVAAVAVQRRKRNDAQGLMVGSPTWRPHT</sequence>
<keyword evidence="2" id="KW-0378">Hydrolase</keyword>
<dbReference type="InterPro" id="IPR003675">
    <property type="entry name" value="Rce1/LyrA-like_dom"/>
</dbReference>
<dbReference type="AlphaFoldDB" id="A0A7D6IRZ0"/>
<reference evidence="2 3" key="2">
    <citation type="submission" date="2020-07" db="EMBL/GenBank/DDBJ databases">
        <authorList>
            <person name="Yu X."/>
        </authorList>
    </citation>
    <scope>NUCLEOTIDE SEQUENCE [LARGE SCALE GENOMIC DNA]</scope>
    <source>
        <strain evidence="3">24</strain>
    </source>
</reference>
<accession>A0A7D6IRZ0</accession>
<evidence type="ECO:0000313" key="3">
    <source>
        <dbReference type="Proteomes" id="UP000510682"/>
    </source>
</evidence>
<dbReference type="EMBL" id="CP059165">
    <property type="protein sequence ID" value="QLL10480.1"/>
    <property type="molecule type" value="Genomic_DNA"/>
</dbReference>
<keyword evidence="3" id="KW-1185">Reference proteome</keyword>
<dbReference type="KEGG" id="mgor:H0P51_24925"/>
<organism evidence="2 3">
    <name type="scientific">Mycobacterium vicinigordonae</name>
    <dbReference type="NCBI Taxonomy" id="1719132"/>
    <lineage>
        <taxon>Bacteria</taxon>
        <taxon>Bacillati</taxon>
        <taxon>Actinomycetota</taxon>
        <taxon>Actinomycetes</taxon>
        <taxon>Mycobacteriales</taxon>
        <taxon>Mycobacteriaceae</taxon>
        <taxon>Mycobacterium</taxon>
    </lineage>
</organism>
<dbReference type="PIRSF" id="PIRSF026622">
    <property type="entry name" value="Proteas_026622"/>
    <property type="match status" value="1"/>
</dbReference>
<reference evidence="3" key="1">
    <citation type="submission" date="2020-07" db="EMBL/GenBank/DDBJ databases">
        <title>Description of Mycobacterium gordonae subsp. intergordonae subsp.nov. and Mycobacterium gordonae subsp. gordonae subsp. nov.</title>
        <authorList>
            <person name="Yu X."/>
        </authorList>
    </citation>
    <scope>NUCLEOTIDE SEQUENCE [LARGE SCALE GENOMIC DNA]</scope>
    <source>
        <strain evidence="3">24</strain>
    </source>
</reference>
<keyword evidence="2" id="KW-0482">Metalloprotease</keyword>
<evidence type="ECO:0000259" key="1">
    <source>
        <dbReference type="Pfam" id="PF02517"/>
    </source>
</evidence>
<dbReference type="GO" id="GO:0008237">
    <property type="term" value="F:metallopeptidase activity"/>
    <property type="evidence" value="ECO:0007669"/>
    <property type="project" value="UniProtKB-KW"/>
</dbReference>
<dbReference type="GO" id="GO:0004175">
    <property type="term" value="F:endopeptidase activity"/>
    <property type="evidence" value="ECO:0007669"/>
    <property type="project" value="UniProtKB-ARBA"/>
</dbReference>
<dbReference type="GO" id="GO:0080120">
    <property type="term" value="P:CAAX-box protein maturation"/>
    <property type="evidence" value="ECO:0007669"/>
    <property type="project" value="UniProtKB-ARBA"/>
</dbReference>
<gene>
    <name evidence="2" type="ORF">H0P51_24925</name>
</gene>
<dbReference type="GO" id="GO:0006508">
    <property type="term" value="P:proteolysis"/>
    <property type="evidence" value="ECO:0007669"/>
    <property type="project" value="UniProtKB-KW"/>
</dbReference>
<feature type="domain" description="CAAX prenyl protease 2/Lysostaphin resistance protein A-like" evidence="1">
    <location>
        <begin position="99"/>
        <end position="191"/>
    </location>
</feature>
<proteinExistence type="predicted"/>
<dbReference type="Proteomes" id="UP000510682">
    <property type="component" value="Chromosome"/>
</dbReference>
<dbReference type="InterPro" id="IPR015837">
    <property type="entry name" value="UCP026622_CAAX_protease"/>
</dbReference>
<protein>
    <submittedName>
        <fullName evidence="2">CPBP family intramembrane metalloprotease</fullName>
    </submittedName>
</protein>
<evidence type="ECO:0000313" key="2">
    <source>
        <dbReference type="EMBL" id="QLL10480.1"/>
    </source>
</evidence>
<keyword evidence="2" id="KW-0645">Protease</keyword>
<dbReference type="Pfam" id="PF02517">
    <property type="entry name" value="Rce1-like"/>
    <property type="match status" value="1"/>
</dbReference>
<reference evidence="3" key="3">
    <citation type="submission" date="2023-07" db="EMBL/GenBank/DDBJ databases">
        <title>Description of Mycobacterium gordonae subsp. intergordonae subsp.nov. and Mycobacterium gordonae subsp. gordonae subsp. nov.</title>
        <authorList>
            <person name="Huang H."/>
        </authorList>
    </citation>
    <scope>NUCLEOTIDE SEQUENCE [LARGE SCALE GENOMIC DNA]</scope>
    <source>
        <strain evidence="3">24</strain>
    </source>
</reference>
<name>A0A7D6IRZ0_9MYCO</name>